<keyword evidence="1" id="KW-0472">Membrane</keyword>
<keyword evidence="1" id="KW-0812">Transmembrane</keyword>
<comment type="caution">
    <text evidence="2">The sequence shown here is derived from an EMBL/GenBank/DDBJ whole genome shotgun (WGS) entry which is preliminary data.</text>
</comment>
<accession>A0A3E2B173</accession>
<dbReference type="EMBL" id="QQRQ01000027">
    <property type="protein sequence ID" value="RFT05810.1"/>
    <property type="molecule type" value="Genomic_DNA"/>
</dbReference>
<dbReference type="Pfam" id="PF05857">
    <property type="entry name" value="TraX"/>
    <property type="match status" value="1"/>
</dbReference>
<sequence length="290" mass="33081">MTESLRPAAARRGLTDTALKGIAVVSMVLDHIYYFFGYTGCIPTWCSMVGRLAAPLFLFCLVEGFVHTSNRKKYFFRVWVLAAPMGLLLFFMRYGGWFTRPDGFYPENSMLSTFVLLLLFYQGFEWIASRRASKVVLGLALVVFLVLWPQLAGRCTLLFPQTATVFGVLGYAVLPMMNFTGDLSLPVILVGLALYFAKRSRIAQVIALNVVSFGWHFVLVYLQVRTWPDFQMVQMFTTYYEWMGGLLATPLLLCYNGQRGAGYRRFFYAFYPAHIYILYALSWLLLLAMG</sequence>
<name>A0A3E2B173_9FIRM</name>
<feature type="transmembrane region" description="Helical" evidence="1">
    <location>
        <begin position="267"/>
        <end position="289"/>
    </location>
</feature>
<dbReference type="RefSeq" id="WP_117142771.1">
    <property type="nucleotide sequence ID" value="NZ_CAKXKJ010000023.1"/>
</dbReference>
<feature type="transmembrane region" description="Helical" evidence="1">
    <location>
        <begin position="74"/>
        <end position="97"/>
    </location>
</feature>
<protein>
    <submittedName>
        <fullName evidence="2">Tat pathway signal protein</fullName>
    </submittedName>
</protein>
<dbReference type="GeneID" id="97996210"/>
<feature type="transmembrane region" description="Helical" evidence="1">
    <location>
        <begin position="236"/>
        <end position="255"/>
    </location>
</feature>
<feature type="transmembrane region" description="Helical" evidence="1">
    <location>
        <begin position="172"/>
        <end position="195"/>
    </location>
</feature>
<keyword evidence="1" id="KW-1133">Transmembrane helix</keyword>
<reference evidence="2 3" key="1">
    <citation type="submission" date="2018-07" db="EMBL/GenBank/DDBJ databases">
        <title>GABA Modulating Bacteria of the Human Gut Microbiota.</title>
        <authorList>
            <person name="Strandwitz P."/>
            <person name="Kim K.H."/>
            <person name="Terekhova D."/>
            <person name="Liu J.K."/>
            <person name="Sharma A."/>
            <person name="Levering J."/>
            <person name="Mcdonald D."/>
            <person name="Dietrich D."/>
            <person name="Ramadhar T.R."/>
            <person name="Lekbua A."/>
            <person name="Mroue N."/>
            <person name="Liston C."/>
            <person name="Stewart E.J."/>
            <person name="Dubin M.J."/>
            <person name="Zengler K."/>
            <person name="Knight R."/>
            <person name="Gilbert J.A."/>
            <person name="Clardy J."/>
            <person name="Lewis K."/>
        </authorList>
    </citation>
    <scope>NUCLEOTIDE SEQUENCE [LARGE SCALE GENOMIC DNA]</scope>
    <source>
        <strain evidence="2 3">KLE1738</strain>
    </source>
</reference>
<evidence type="ECO:0000313" key="3">
    <source>
        <dbReference type="Proteomes" id="UP000260649"/>
    </source>
</evidence>
<feature type="transmembrane region" description="Helical" evidence="1">
    <location>
        <begin position="18"/>
        <end position="36"/>
    </location>
</feature>
<evidence type="ECO:0000256" key="1">
    <source>
        <dbReference type="SAM" id="Phobius"/>
    </source>
</evidence>
<dbReference type="Proteomes" id="UP000260649">
    <property type="component" value="Unassembled WGS sequence"/>
</dbReference>
<keyword evidence="3" id="KW-1185">Reference proteome</keyword>
<feature type="transmembrane region" description="Helical" evidence="1">
    <location>
        <begin position="202"/>
        <end position="224"/>
    </location>
</feature>
<proteinExistence type="predicted"/>
<gene>
    <name evidence="2" type="ORF">DV520_10730</name>
</gene>
<feature type="transmembrane region" description="Helical" evidence="1">
    <location>
        <begin position="109"/>
        <end position="128"/>
    </location>
</feature>
<dbReference type="AlphaFoldDB" id="A0A3E2B173"/>
<dbReference type="OrthoDB" id="9781069at2"/>
<evidence type="ECO:0000313" key="2">
    <source>
        <dbReference type="EMBL" id="RFT05810.1"/>
    </source>
</evidence>
<dbReference type="InterPro" id="IPR008875">
    <property type="entry name" value="TraX"/>
</dbReference>
<feature type="transmembrane region" description="Helical" evidence="1">
    <location>
        <begin position="135"/>
        <end position="152"/>
    </location>
</feature>
<organism evidence="2 3">
    <name type="scientific">Evtepia gabavorous</name>
    <dbReference type="NCBI Taxonomy" id="2211183"/>
    <lineage>
        <taxon>Bacteria</taxon>
        <taxon>Bacillati</taxon>
        <taxon>Bacillota</taxon>
        <taxon>Clostridia</taxon>
        <taxon>Eubacteriales</taxon>
        <taxon>Evtepia</taxon>
    </lineage>
</organism>
<feature type="transmembrane region" description="Helical" evidence="1">
    <location>
        <begin position="42"/>
        <end position="62"/>
    </location>
</feature>